<dbReference type="Gene3D" id="1.25.40.10">
    <property type="entry name" value="Tetratricopeptide repeat domain"/>
    <property type="match status" value="1"/>
</dbReference>
<organism evidence="3 4">
    <name type="scientific">Candidatus Phocaeicola faecigallinarum</name>
    <dbReference type="NCBI Taxonomy" id="2838732"/>
    <lineage>
        <taxon>Bacteria</taxon>
        <taxon>Pseudomonadati</taxon>
        <taxon>Bacteroidota</taxon>
        <taxon>Bacteroidia</taxon>
        <taxon>Bacteroidales</taxon>
        <taxon>Bacteroidaceae</taxon>
        <taxon>Phocaeicola</taxon>
    </lineage>
</organism>
<feature type="signal peptide" evidence="1">
    <location>
        <begin position="1"/>
        <end position="24"/>
    </location>
</feature>
<gene>
    <name evidence="3" type="ORF">H9777_13925</name>
</gene>
<dbReference type="Proteomes" id="UP000783796">
    <property type="component" value="Unassembled WGS sequence"/>
</dbReference>
<reference evidence="3" key="1">
    <citation type="journal article" date="2021" name="PeerJ">
        <title>Extensive microbial diversity within the chicken gut microbiome revealed by metagenomics and culture.</title>
        <authorList>
            <person name="Gilroy R."/>
            <person name="Ravi A."/>
            <person name="Getino M."/>
            <person name="Pursley I."/>
            <person name="Horton D.L."/>
            <person name="Alikhan N.F."/>
            <person name="Baker D."/>
            <person name="Gharbi K."/>
            <person name="Hall N."/>
            <person name="Watson M."/>
            <person name="Adriaenssens E.M."/>
            <person name="Foster-Nyarko E."/>
            <person name="Jarju S."/>
            <person name="Secka A."/>
            <person name="Antonio M."/>
            <person name="Oren A."/>
            <person name="Chaudhuri R.R."/>
            <person name="La Ragione R."/>
            <person name="Hildebrand F."/>
            <person name="Pallen M.J."/>
        </authorList>
    </citation>
    <scope>NUCLEOTIDE SEQUENCE</scope>
    <source>
        <strain evidence="3">G4-2901</strain>
    </source>
</reference>
<feature type="chain" id="PRO_5037705741" description="BACON domain-containing protein" evidence="1">
    <location>
        <begin position="25"/>
        <end position="259"/>
    </location>
</feature>
<protein>
    <recommendedName>
        <fullName evidence="2">BACON domain-containing protein</fullName>
    </recommendedName>
</protein>
<feature type="domain" description="BACON" evidence="2">
    <location>
        <begin position="117"/>
        <end position="169"/>
    </location>
</feature>
<dbReference type="InterPro" id="IPR024361">
    <property type="entry name" value="BACON"/>
</dbReference>
<evidence type="ECO:0000313" key="3">
    <source>
        <dbReference type="EMBL" id="MBU3839375.1"/>
    </source>
</evidence>
<keyword evidence="1" id="KW-0732">Signal</keyword>
<dbReference type="AlphaFoldDB" id="A0A948TEP9"/>
<accession>A0A948TEP9</accession>
<evidence type="ECO:0000313" key="4">
    <source>
        <dbReference type="Proteomes" id="UP000783796"/>
    </source>
</evidence>
<dbReference type="Gene3D" id="2.60.40.10">
    <property type="entry name" value="Immunoglobulins"/>
    <property type="match status" value="1"/>
</dbReference>
<reference evidence="3" key="2">
    <citation type="submission" date="2021-04" db="EMBL/GenBank/DDBJ databases">
        <authorList>
            <person name="Gilroy R."/>
        </authorList>
    </citation>
    <scope>NUCLEOTIDE SEQUENCE</scope>
    <source>
        <strain evidence="3">G4-2901</strain>
    </source>
</reference>
<evidence type="ECO:0000259" key="2">
    <source>
        <dbReference type="Pfam" id="PF13004"/>
    </source>
</evidence>
<dbReference type="InterPro" id="IPR011990">
    <property type="entry name" value="TPR-like_helical_dom_sf"/>
</dbReference>
<sequence>MKMNNWFKLVFLVFMLSAPMSSLWGQCASIYKKAETLMSEGKYRDAIKNFKAAMQCDNNLTESCNAKIAECEKKIRTRTSRVSQTVSYGLTVEKDSLIFNNETTSNVIVRVQSTPKEWTAVSDAEWCKAVSLDNRVSISCEINDDTNERTAKVTVSNEKKKAEIVIVQKGKKVEEYIRIGLDKLEFSGRGEIKEVFVDSNAKWEVADIADWCEVVLKEDDKLILKTQEGGKKREGTLILKTQDGKIASMIIIQKRKGIL</sequence>
<proteinExistence type="predicted"/>
<dbReference type="InterPro" id="IPR013783">
    <property type="entry name" value="Ig-like_fold"/>
</dbReference>
<dbReference type="Pfam" id="PF13004">
    <property type="entry name" value="BACON"/>
    <property type="match status" value="1"/>
</dbReference>
<name>A0A948TEP9_9BACT</name>
<comment type="caution">
    <text evidence="3">The sequence shown here is derived from an EMBL/GenBank/DDBJ whole genome shotgun (WGS) entry which is preliminary data.</text>
</comment>
<evidence type="ECO:0000256" key="1">
    <source>
        <dbReference type="SAM" id="SignalP"/>
    </source>
</evidence>
<dbReference type="EMBL" id="JAHLFW010000112">
    <property type="protein sequence ID" value="MBU3839375.1"/>
    <property type="molecule type" value="Genomic_DNA"/>
</dbReference>
<dbReference type="CDD" id="cd14948">
    <property type="entry name" value="BACON"/>
    <property type="match status" value="1"/>
</dbReference>